<evidence type="ECO:0000256" key="2">
    <source>
        <dbReference type="SAM" id="SignalP"/>
    </source>
</evidence>
<dbReference type="PANTHER" id="PTHR42928:SF5">
    <property type="entry name" value="BLR1237 PROTEIN"/>
    <property type="match status" value="1"/>
</dbReference>
<dbReference type="OrthoDB" id="8960300at2"/>
<protein>
    <submittedName>
        <fullName evidence="3">Tripartite tricarboxylate transporter substrate binding protein</fullName>
    </submittedName>
</protein>
<gene>
    <name evidence="3" type="ORF">DY367_07275</name>
</gene>
<sequence>MQIFPRRVRQTLSLCFALLGAAGAGAAQADWPQRPVKLIVPYVAGSGPDVVLRPIADALGRELGQPVIVDNRGGAGGIVGTQALAAAAPDGYTIGFGNLVTLAINKSMYSKLPYDPQRSLAPISLAISNALVLIARNDFPASNVQGLVDYARQHPGKVSVGSLGVGSSAHLAGEMLKSETGTTMLHVPYKSGQQAVGDIVGGQLDVMIDNVAGVLPFIRSGQVKVLGATSLARVPVLSDVPTLDESGLKGFEVVSWGGIVAPAGTPKPIIDKLNRAIAKALQDPAVLKLNETLSVDATPSTPEQFANLIATEIPRWGEMVKRSGASAD</sequence>
<reference evidence="3 4" key="1">
    <citation type="submission" date="2018-08" db="EMBL/GenBank/DDBJ databases">
        <title>Achromobacter xylosoxidans Genome sequencing and assembly.</title>
        <authorList>
            <person name="Wang R."/>
            <person name="Rensing C."/>
            <person name="Li Y."/>
        </authorList>
    </citation>
    <scope>NUCLEOTIDE SEQUENCE [LARGE SCALE GENOMIC DNA]</scope>
    <source>
        <strain evidence="3 4">GD003A</strain>
    </source>
</reference>
<dbReference type="PANTHER" id="PTHR42928">
    <property type="entry name" value="TRICARBOXYLATE-BINDING PROTEIN"/>
    <property type="match status" value="1"/>
</dbReference>
<comment type="similarity">
    <text evidence="1">Belongs to the UPF0065 (bug) family.</text>
</comment>
<evidence type="ECO:0000313" key="4">
    <source>
        <dbReference type="Proteomes" id="UP000285324"/>
    </source>
</evidence>
<dbReference type="AlphaFoldDB" id="A0A424WH38"/>
<feature type="chain" id="PRO_5019365704" evidence="2">
    <location>
        <begin position="30"/>
        <end position="328"/>
    </location>
</feature>
<proteinExistence type="inferred from homology"/>
<dbReference type="Gene3D" id="3.40.190.10">
    <property type="entry name" value="Periplasmic binding protein-like II"/>
    <property type="match status" value="1"/>
</dbReference>
<dbReference type="Proteomes" id="UP000285324">
    <property type="component" value="Unassembled WGS sequence"/>
</dbReference>
<dbReference type="PIRSF" id="PIRSF017082">
    <property type="entry name" value="YflP"/>
    <property type="match status" value="1"/>
</dbReference>
<evidence type="ECO:0000313" key="3">
    <source>
        <dbReference type="EMBL" id="RPJ92596.1"/>
    </source>
</evidence>
<dbReference type="RefSeq" id="WP_059380020.1">
    <property type="nucleotide sequence ID" value="NZ_CP061008.1"/>
</dbReference>
<dbReference type="Pfam" id="PF03401">
    <property type="entry name" value="TctC"/>
    <property type="match status" value="1"/>
</dbReference>
<name>A0A424WH38_ALCXX</name>
<comment type="caution">
    <text evidence="3">The sequence shown here is derived from an EMBL/GenBank/DDBJ whole genome shotgun (WGS) entry which is preliminary data.</text>
</comment>
<evidence type="ECO:0000256" key="1">
    <source>
        <dbReference type="ARBA" id="ARBA00006987"/>
    </source>
</evidence>
<feature type="signal peptide" evidence="2">
    <location>
        <begin position="1"/>
        <end position="29"/>
    </location>
</feature>
<dbReference type="SUPFAM" id="SSF53850">
    <property type="entry name" value="Periplasmic binding protein-like II"/>
    <property type="match status" value="1"/>
</dbReference>
<organism evidence="3 4">
    <name type="scientific">Alcaligenes xylosoxydans xylosoxydans</name>
    <name type="common">Achromobacter xylosoxidans</name>
    <dbReference type="NCBI Taxonomy" id="85698"/>
    <lineage>
        <taxon>Bacteria</taxon>
        <taxon>Pseudomonadati</taxon>
        <taxon>Pseudomonadota</taxon>
        <taxon>Betaproteobacteria</taxon>
        <taxon>Burkholderiales</taxon>
        <taxon>Alcaligenaceae</taxon>
        <taxon>Achromobacter</taxon>
    </lineage>
</organism>
<dbReference type="CDD" id="cd13578">
    <property type="entry name" value="PBP2_Bug27"/>
    <property type="match status" value="1"/>
</dbReference>
<dbReference type="InterPro" id="IPR042100">
    <property type="entry name" value="Bug_dom1"/>
</dbReference>
<keyword evidence="2" id="KW-0732">Signal</keyword>
<dbReference type="Gene3D" id="3.40.190.150">
    <property type="entry name" value="Bordetella uptake gene, domain 1"/>
    <property type="match status" value="1"/>
</dbReference>
<dbReference type="EMBL" id="QVXO01000007">
    <property type="protein sequence ID" value="RPJ92596.1"/>
    <property type="molecule type" value="Genomic_DNA"/>
</dbReference>
<accession>A0A424WH38</accession>
<dbReference type="InterPro" id="IPR005064">
    <property type="entry name" value="BUG"/>
</dbReference>